<dbReference type="GeneID" id="25735443"/>
<organism evidence="3 4">
    <name type="scientific">Monoraphidium neglectum</name>
    <dbReference type="NCBI Taxonomy" id="145388"/>
    <lineage>
        <taxon>Eukaryota</taxon>
        <taxon>Viridiplantae</taxon>
        <taxon>Chlorophyta</taxon>
        <taxon>core chlorophytes</taxon>
        <taxon>Chlorophyceae</taxon>
        <taxon>CS clade</taxon>
        <taxon>Sphaeropleales</taxon>
        <taxon>Selenastraceae</taxon>
        <taxon>Monoraphidium</taxon>
    </lineage>
</organism>
<dbReference type="EMBL" id="KK100513">
    <property type="protein sequence ID" value="KIZ05387.1"/>
    <property type="molecule type" value="Genomic_DNA"/>
</dbReference>
<sequence length="210" mass="21364">MAADDGRKRKWDDAGSSAPKAPLVVPTGASAPSAPRAVAAHGGPTTADAILEKLRAEALAAQAAAAAALAAQPPGAVMAALPRPEPAREVVINDAPAKARVQLAKRSAQEDIQRRTCTVVSLKGRYYPPGAAHGEERPLYISIRPAANAGRSDAERQAACDAAAAEVEAILAGKPPGAAAAAARNPHQAVVYVGFQAPPSFDLLAKIRGP</sequence>
<accession>A0A0D2MYE8</accession>
<dbReference type="InterPro" id="IPR031121">
    <property type="entry name" value="RIK/BLOM7"/>
</dbReference>
<keyword evidence="4" id="KW-1185">Reference proteome</keyword>
<dbReference type="RefSeq" id="XP_013904406.1">
    <property type="nucleotide sequence ID" value="XM_014048952.1"/>
</dbReference>
<feature type="domain" description="ATP-dependent RNA helicase PRP5/DDX46/KHDC4 KH" evidence="2">
    <location>
        <begin position="87"/>
        <end position="175"/>
    </location>
</feature>
<evidence type="ECO:0000256" key="1">
    <source>
        <dbReference type="SAM" id="MobiDB-lite"/>
    </source>
</evidence>
<feature type="compositionally biased region" description="Basic and acidic residues" evidence="1">
    <location>
        <begin position="1"/>
        <end position="13"/>
    </location>
</feature>
<dbReference type="InterPro" id="IPR056149">
    <property type="entry name" value="PRP5/DDX46/KHDC4_KH"/>
</dbReference>
<gene>
    <name evidence="3" type="ORF">MNEG_2565</name>
</gene>
<evidence type="ECO:0000313" key="4">
    <source>
        <dbReference type="Proteomes" id="UP000054498"/>
    </source>
</evidence>
<name>A0A0D2MYE8_9CHLO</name>
<dbReference type="Pfam" id="PF23469">
    <property type="entry name" value="KH_12"/>
    <property type="match status" value="1"/>
</dbReference>
<reference evidence="3 4" key="1">
    <citation type="journal article" date="2013" name="BMC Genomics">
        <title>Reconstruction of the lipid metabolism for the microalga Monoraphidium neglectum from its genome sequence reveals characteristics suitable for biofuel production.</title>
        <authorList>
            <person name="Bogen C."/>
            <person name="Al-Dilaimi A."/>
            <person name="Albersmeier A."/>
            <person name="Wichmann J."/>
            <person name="Grundmann M."/>
            <person name="Rupp O."/>
            <person name="Lauersen K.J."/>
            <person name="Blifernez-Klassen O."/>
            <person name="Kalinowski J."/>
            <person name="Goesmann A."/>
            <person name="Mussgnug J.H."/>
            <person name="Kruse O."/>
        </authorList>
    </citation>
    <scope>NUCLEOTIDE SEQUENCE [LARGE SCALE GENOMIC DNA]</scope>
    <source>
        <strain evidence="3 4">SAG 48.87</strain>
    </source>
</reference>
<evidence type="ECO:0000259" key="2">
    <source>
        <dbReference type="Pfam" id="PF23469"/>
    </source>
</evidence>
<dbReference type="AlphaFoldDB" id="A0A0D2MYE8"/>
<dbReference type="GO" id="GO:0005634">
    <property type="term" value="C:nucleus"/>
    <property type="evidence" value="ECO:0007669"/>
    <property type="project" value="InterPro"/>
</dbReference>
<dbReference type="Proteomes" id="UP000054498">
    <property type="component" value="Unassembled WGS sequence"/>
</dbReference>
<dbReference type="KEGG" id="mng:MNEG_2565"/>
<feature type="non-terminal residue" evidence="3">
    <location>
        <position position="210"/>
    </location>
</feature>
<feature type="compositionally biased region" description="Low complexity" evidence="1">
    <location>
        <begin position="29"/>
        <end position="40"/>
    </location>
</feature>
<feature type="region of interest" description="Disordered" evidence="1">
    <location>
        <begin position="1"/>
        <end position="43"/>
    </location>
</feature>
<dbReference type="STRING" id="145388.A0A0D2MYE8"/>
<dbReference type="GO" id="GO:0003723">
    <property type="term" value="F:RNA binding"/>
    <property type="evidence" value="ECO:0007669"/>
    <property type="project" value="InterPro"/>
</dbReference>
<dbReference type="PANTHER" id="PTHR15744">
    <property type="entry name" value="BLOM7"/>
    <property type="match status" value="1"/>
</dbReference>
<dbReference type="PANTHER" id="PTHR15744:SF0">
    <property type="entry name" value="KH HOMOLOGY DOMAIN-CONTAINING PROTEIN 4"/>
    <property type="match status" value="1"/>
</dbReference>
<proteinExistence type="predicted"/>
<evidence type="ECO:0000313" key="3">
    <source>
        <dbReference type="EMBL" id="KIZ05387.1"/>
    </source>
</evidence>
<dbReference type="OrthoDB" id="397265at2759"/>
<protein>
    <submittedName>
        <fullName evidence="3">Protein RIK</fullName>
    </submittedName>
</protein>